<proteinExistence type="predicted"/>
<protein>
    <submittedName>
        <fullName evidence="1">Uncharacterized protein</fullName>
    </submittedName>
</protein>
<sequence length="39" mass="4324">MLHGRFSFLPGKIKIAGLLPAIQADDKTEPLRYSQSPLN</sequence>
<evidence type="ECO:0000313" key="1">
    <source>
        <dbReference type="EMBL" id="KUG02558.1"/>
    </source>
</evidence>
<accession>A0A0W8E1S5</accession>
<dbReference type="AlphaFoldDB" id="A0A0W8E1S5"/>
<dbReference type="EMBL" id="LNQE01001917">
    <property type="protein sequence ID" value="KUG02558.1"/>
    <property type="molecule type" value="Genomic_DNA"/>
</dbReference>
<comment type="caution">
    <text evidence="1">The sequence shown here is derived from an EMBL/GenBank/DDBJ whole genome shotgun (WGS) entry which is preliminary data.</text>
</comment>
<name>A0A0W8E1S5_9ZZZZ</name>
<reference evidence="1" key="1">
    <citation type="journal article" date="2015" name="Proc. Natl. Acad. Sci. U.S.A.">
        <title>Networks of energetic and metabolic interactions define dynamics in microbial communities.</title>
        <authorList>
            <person name="Embree M."/>
            <person name="Liu J.K."/>
            <person name="Al-Bassam M.M."/>
            <person name="Zengler K."/>
        </authorList>
    </citation>
    <scope>NUCLEOTIDE SEQUENCE</scope>
</reference>
<gene>
    <name evidence="1" type="ORF">ASZ90_020054</name>
</gene>
<organism evidence="1">
    <name type="scientific">hydrocarbon metagenome</name>
    <dbReference type="NCBI Taxonomy" id="938273"/>
    <lineage>
        <taxon>unclassified sequences</taxon>
        <taxon>metagenomes</taxon>
        <taxon>ecological metagenomes</taxon>
    </lineage>
</organism>